<name>A0A2T3JRK5_9GAMM</name>
<keyword evidence="3" id="KW-1185">Reference proteome</keyword>
<feature type="chain" id="PRO_5015444938" description="TMhelix containing protein" evidence="1">
    <location>
        <begin position="22"/>
        <end position="60"/>
    </location>
</feature>
<evidence type="ECO:0008006" key="4">
    <source>
        <dbReference type="Google" id="ProtNLM"/>
    </source>
</evidence>
<reference evidence="2 3" key="1">
    <citation type="submission" date="2018-01" db="EMBL/GenBank/DDBJ databases">
        <title>Whole genome sequencing of Histamine producing bacteria.</title>
        <authorList>
            <person name="Butler K."/>
        </authorList>
    </citation>
    <scope>NUCLEOTIDE SEQUENCE [LARGE SCALE GENOMIC DNA]</scope>
    <source>
        <strain evidence="2 3">JCM 12947</strain>
    </source>
</reference>
<feature type="signal peptide" evidence="1">
    <location>
        <begin position="1"/>
        <end position="21"/>
    </location>
</feature>
<protein>
    <recommendedName>
        <fullName evidence="4">TMhelix containing protein</fullName>
    </recommendedName>
</protein>
<sequence>MKRLMIFVTAALLSISFNSMAFTLAGTPTVVDKETYKYCAGAQNFWVCVQAYELRNKKQK</sequence>
<evidence type="ECO:0000313" key="2">
    <source>
        <dbReference type="EMBL" id="PSU51722.1"/>
    </source>
</evidence>
<dbReference type="AlphaFoldDB" id="A0A2T3JRK5"/>
<dbReference type="OrthoDB" id="5820913at2"/>
<comment type="caution">
    <text evidence="2">The sequence shown here is derived from an EMBL/GenBank/DDBJ whole genome shotgun (WGS) entry which is preliminary data.</text>
</comment>
<accession>A0A2T3JRK5</accession>
<dbReference type="Proteomes" id="UP000240987">
    <property type="component" value="Unassembled WGS sequence"/>
</dbReference>
<dbReference type="RefSeq" id="WP_107241155.1">
    <property type="nucleotide sequence ID" value="NZ_PYMJ01000001.1"/>
</dbReference>
<proteinExistence type="predicted"/>
<evidence type="ECO:0000256" key="1">
    <source>
        <dbReference type="SAM" id="SignalP"/>
    </source>
</evidence>
<gene>
    <name evidence="2" type="ORF">C9J12_01915</name>
</gene>
<evidence type="ECO:0000313" key="3">
    <source>
        <dbReference type="Proteomes" id="UP000240987"/>
    </source>
</evidence>
<dbReference type="EMBL" id="PYMJ01000001">
    <property type="protein sequence ID" value="PSU51722.1"/>
    <property type="molecule type" value="Genomic_DNA"/>
</dbReference>
<keyword evidence="1" id="KW-0732">Signal</keyword>
<organism evidence="2 3">
    <name type="scientific">Photobacterium frigidiphilum</name>
    <dbReference type="NCBI Taxonomy" id="264736"/>
    <lineage>
        <taxon>Bacteria</taxon>
        <taxon>Pseudomonadati</taxon>
        <taxon>Pseudomonadota</taxon>
        <taxon>Gammaproteobacteria</taxon>
        <taxon>Vibrionales</taxon>
        <taxon>Vibrionaceae</taxon>
        <taxon>Photobacterium</taxon>
    </lineage>
</organism>